<evidence type="ECO:0000259" key="13">
    <source>
        <dbReference type="PROSITE" id="PS50189"/>
    </source>
</evidence>
<reference evidence="14" key="1">
    <citation type="submission" date="2025-08" db="UniProtKB">
        <authorList>
            <consortium name="Ensembl"/>
        </authorList>
    </citation>
    <scope>IDENTIFICATION</scope>
</reference>
<keyword evidence="9" id="KW-0481">Metalloenzyme inhibitor</keyword>
<dbReference type="PROSITE" id="PS00288">
    <property type="entry name" value="TIMP"/>
    <property type="match status" value="1"/>
</dbReference>
<evidence type="ECO:0000256" key="9">
    <source>
        <dbReference type="ARBA" id="ARBA00023215"/>
    </source>
</evidence>
<dbReference type="Gene3D" id="2.40.50.120">
    <property type="match status" value="1"/>
</dbReference>
<feature type="disulfide bond" evidence="11">
    <location>
        <begin position="27"/>
        <end position="120"/>
    </location>
</feature>
<evidence type="ECO:0000256" key="10">
    <source>
        <dbReference type="PIRSR" id="PIRSR601820-1"/>
    </source>
</evidence>
<keyword evidence="15" id="KW-1185">Reference proteome</keyword>
<dbReference type="GO" id="GO:0046872">
    <property type="term" value="F:metal ion binding"/>
    <property type="evidence" value="ECO:0007669"/>
    <property type="project" value="UniProtKB-KW"/>
</dbReference>
<dbReference type="GO" id="GO:0031012">
    <property type="term" value="C:extracellular matrix"/>
    <property type="evidence" value="ECO:0007669"/>
    <property type="project" value="TreeGrafter"/>
</dbReference>
<evidence type="ECO:0000256" key="12">
    <source>
        <dbReference type="SAM" id="SignalP"/>
    </source>
</evidence>
<accession>A0A671K3R8</accession>
<dbReference type="GO" id="GO:0008191">
    <property type="term" value="F:metalloendopeptidase inhibitor activity"/>
    <property type="evidence" value="ECO:0007669"/>
    <property type="project" value="InterPro"/>
</dbReference>
<evidence type="ECO:0000313" key="15">
    <source>
        <dbReference type="Proteomes" id="UP000472260"/>
    </source>
</evidence>
<dbReference type="PROSITE" id="PS50189">
    <property type="entry name" value="NTR"/>
    <property type="match status" value="1"/>
</dbReference>
<keyword evidence="7 10" id="KW-0862">Zinc</keyword>
<evidence type="ECO:0000256" key="2">
    <source>
        <dbReference type="ARBA" id="ARBA00011027"/>
    </source>
</evidence>
<dbReference type="PANTHER" id="PTHR11844:SF25">
    <property type="entry name" value="NTR DOMAIN-CONTAINING PROTEIN"/>
    <property type="match status" value="1"/>
</dbReference>
<evidence type="ECO:0000256" key="7">
    <source>
        <dbReference type="ARBA" id="ARBA00022833"/>
    </source>
</evidence>
<dbReference type="SUPFAM" id="SSF50242">
    <property type="entry name" value="TIMP-like"/>
    <property type="match status" value="1"/>
</dbReference>
<dbReference type="GO" id="GO:0002020">
    <property type="term" value="F:protease binding"/>
    <property type="evidence" value="ECO:0007669"/>
    <property type="project" value="TreeGrafter"/>
</dbReference>
<dbReference type="InterPro" id="IPR008993">
    <property type="entry name" value="TIMP-like_OB-fold"/>
</dbReference>
<feature type="domain" description="NTR" evidence="13">
    <location>
        <begin position="25"/>
        <end position="144"/>
    </location>
</feature>
<feature type="binding site" evidence="10">
    <location>
        <position position="25"/>
    </location>
    <ligand>
        <name>Zn(2+)</name>
        <dbReference type="ChEBI" id="CHEBI:29105"/>
        <note>ligand shared with metalloproteinase partner</note>
    </ligand>
</feature>
<comment type="similarity">
    <text evidence="2">Belongs to the protease inhibitor I35 (TIMP) family.</text>
</comment>
<feature type="disulfide bond" evidence="11">
    <location>
        <begin position="25"/>
        <end position="90"/>
    </location>
</feature>
<sequence length="185" mass="21021">MSAAVTLALLFFLSVALNEQVTEGCTCLPKHPQQQFCASDIVIRAKVIGKVPSTLPQLTAYKIQTIQVRKCRLLDTSFPNTIFFNKKCVCVCVYIYIYIYILCFSRAPGTSSISVVLDFCDRVEPWNQLSRVQKVYLSRYQRGCICEISPCTGASCLIKMFQKKCLMRVNNSFILDDEELLKMMP</sequence>
<evidence type="ECO:0000313" key="14">
    <source>
        <dbReference type="Ensembl" id="ENSSANP00000001930.1"/>
    </source>
</evidence>
<keyword evidence="3" id="KW-0964">Secreted</keyword>
<feature type="disulfide bond" evidence="11">
    <location>
        <begin position="37"/>
        <end position="144"/>
    </location>
</feature>
<evidence type="ECO:0000256" key="5">
    <source>
        <dbReference type="ARBA" id="ARBA00022690"/>
    </source>
</evidence>
<proteinExistence type="inferred from homology"/>
<dbReference type="PANTHER" id="PTHR11844">
    <property type="entry name" value="METALLOPROTEASE INHIBITOR"/>
    <property type="match status" value="1"/>
</dbReference>
<evidence type="ECO:0000256" key="1">
    <source>
        <dbReference type="ARBA" id="ARBA00004613"/>
    </source>
</evidence>
<dbReference type="Proteomes" id="UP000472260">
    <property type="component" value="Unassembled WGS sequence"/>
</dbReference>
<evidence type="ECO:0000256" key="8">
    <source>
        <dbReference type="ARBA" id="ARBA00023157"/>
    </source>
</evidence>
<dbReference type="AlphaFoldDB" id="A0A671K3R8"/>
<keyword evidence="12" id="KW-0732">Signal</keyword>
<feature type="disulfide bond" evidence="11">
    <location>
        <begin position="151"/>
        <end position="156"/>
    </location>
</feature>
<keyword evidence="8 11" id="KW-1015">Disulfide bond</keyword>
<evidence type="ECO:0000256" key="4">
    <source>
        <dbReference type="ARBA" id="ARBA00022608"/>
    </source>
</evidence>
<dbReference type="InterPro" id="IPR001820">
    <property type="entry name" value="TIMP"/>
</dbReference>
<feature type="chain" id="PRO_5025424660" description="NTR domain-containing protein" evidence="12">
    <location>
        <begin position="19"/>
        <end position="185"/>
    </location>
</feature>
<evidence type="ECO:0000256" key="11">
    <source>
        <dbReference type="PIRSR" id="PIRSR601820-3"/>
    </source>
</evidence>
<keyword evidence="5" id="KW-0646">Protease inhibitor</keyword>
<dbReference type="Gene3D" id="3.90.370.10">
    <property type="entry name" value="Tissue inhibitor of metalloproteinase-1. Chain B, domain 1"/>
    <property type="match status" value="1"/>
</dbReference>
<feature type="signal peptide" evidence="12">
    <location>
        <begin position="1"/>
        <end position="18"/>
    </location>
</feature>
<organism evidence="14 15">
    <name type="scientific">Sinocyclocheilus anshuiensis</name>
    <dbReference type="NCBI Taxonomy" id="1608454"/>
    <lineage>
        <taxon>Eukaryota</taxon>
        <taxon>Metazoa</taxon>
        <taxon>Chordata</taxon>
        <taxon>Craniata</taxon>
        <taxon>Vertebrata</taxon>
        <taxon>Euteleostomi</taxon>
        <taxon>Actinopterygii</taxon>
        <taxon>Neopterygii</taxon>
        <taxon>Teleostei</taxon>
        <taxon>Ostariophysi</taxon>
        <taxon>Cypriniformes</taxon>
        <taxon>Cyprinidae</taxon>
        <taxon>Cyprininae</taxon>
        <taxon>Sinocyclocheilus</taxon>
    </lineage>
</organism>
<keyword evidence="4" id="KW-0483">Metalloprotease inhibitor</keyword>
<comment type="subcellular location">
    <subcellularLocation>
        <location evidence="1">Secreted</location>
    </subcellularLocation>
</comment>
<dbReference type="InterPro" id="IPR027465">
    <property type="entry name" value="TIMP_C"/>
</dbReference>
<dbReference type="Pfam" id="PF00965">
    <property type="entry name" value="TIMP"/>
    <property type="match status" value="1"/>
</dbReference>
<protein>
    <recommendedName>
        <fullName evidence="13">NTR domain-containing protein</fullName>
    </recommendedName>
</protein>
<dbReference type="InterPro" id="IPR001134">
    <property type="entry name" value="Netrin_domain"/>
</dbReference>
<evidence type="ECO:0000256" key="3">
    <source>
        <dbReference type="ARBA" id="ARBA00022525"/>
    </source>
</evidence>
<evidence type="ECO:0000256" key="6">
    <source>
        <dbReference type="ARBA" id="ARBA00022723"/>
    </source>
</evidence>
<keyword evidence="6 10" id="KW-0479">Metal-binding</keyword>
<dbReference type="SMART" id="SM00206">
    <property type="entry name" value="NTR"/>
    <property type="match status" value="1"/>
</dbReference>
<dbReference type="GO" id="GO:0051045">
    <property type="term" value="P:negative regulation of membrane protein ectodomain proteolysis"/>
    <property type="evidence" value="ECO:0007669"/>
    <property type="project" value="TreeGrafter"/>
</dbReference>
<dbReference type="Ensembl" id="ENSSANT00000002088.1">
    <property type="protein sequence ID" value="ENSSANP00000001930.1"/>
    <property type="gene ID" value="ENSSANG00000001137.1"/>
</dbReference>
<dbReference type="InterPro" id="IPR030490">
    <property type="entry name" value="TIMP_CS"/>
</dbReference>
<reference evidence="14" key="2">
    <citation type="submission" date="2025-09" db="UniProtKB">
        <authorList>
            <consortium name="Ensembl"/>
        </authorList>
    </citation>
    <scope>IDENTIFICATION</scope>
</reference>
<name>A0A671K3R8_9TELE</name>
<dbReference type="GO" id="GO:0005615">
    <property type="term" value="C:extracellular space"/>
    <property type="evidence" value="ECO:0007669"/>
    <property type="project" value="TreeGrafter"/>
</dbReference>